<dbReference type="PANTHER" id="PTHR42673:SF21">
    <property type="entry name" value="GLUTATHIONE S-TRANSFERASE YFCF"/>
    <property type="match status" value="1"/>
</dbReference>
<dbReference type="InterPro" id="IPR034338">
    <property type="entry name" value="GST_4_C"/>
</dbReference>
<dbReference type="GO" id="GO:0006749">
    <property type="term" value="P:glutathione metabolic process"/>
    <property type="evidence" value="ECO:0007669"/>
    <property type="project" value="TreeGrafter"/>
</dbReference>
<dbReference type="Proteomes" id="UP001252613">
    <property type="component" value="Unassembled WGS sequence"/>
</dbReference>
<dbReference type="CDD" id="cd00570">
    <property type="entry name" value="GST_N_family"/>
    <property type="match status" value="1"/>
</dbReference>
<dbReference type="PROSITE" id="PS50404">
    <property type="entry name" value="GST_NTER"/>
    <property type="match status" value="1"/>
</dbReference>
<dbReference type="Gene3D" id="1.20.1050.10">
    <property type="match status" value="1"/>
</dbReference>
<dbReference type="PANTHER" id="PTHR42673">
    <property type="entry name" value="MALEYLACETOACETATE ISOMERASE"/>
    <property type="match status" value="1"/>
</dbReference>
<dbReference type="AlphaFoldDB" id="A0AAW8MA58"/>
<dbReference type="InterPro" id="IPR036282">
    <property type="entry name" value="Glutathione-S-Trfase_C_sf"/>
</dbReference>
<dbReference type="SUPFAM" id="SSF52833">
    <property type="entry name" value="Thioredoxin-like"/>
    <property type="match status" value="1"/>
</dbReference>
<feature type="domain" description="GST N-terminal" evidence="1">
    <location>
        <begin position="31"/>
        <end position="112"/>
    </location>
</feature>
<name>A0AAW8MA58_9PSED</name>
<dbReference type="EMBL" id="JAVDVC010000003">
    <property type="protein sequence ID" value="MDR6958002.1"/>
    <property type="molecule type" value="Genomic_DNA"/>
</dbReference>
<comment type="caution">
    <text evidence="2">The sequence shown here is derived from an EMBL/GenBank/DDBJ whole genome shotgun (WGS) entry which is preliminary data.</text>
</comment>
<dbReference type="GO" id="GO:0004364">
    <property type="term" value="F:glutathione transferase activity"/>
    <property type="evidence" value="ECO:0007669"/>
    <property type="project" value="UniProtKB-EC"/>
</dbReference>
<dbReference type="InterPro" id="IPR004045">
    <property type="entry name" value="Glutathione_S-Trfase_N"/>
</dbReference>
<dbReference type="SFLD" id="SFLDS00019">
    <property type="entry name" value="Glutathione_Transferase_(cytos"/>
    <property type="match status" value="1"/>
</dbReference>
<gene>
    <name evidence="2" type="ORF">J2W43_001983</name>
</gene>
<dbReference type="EC" id="2.5.1.18" evidence="2"/>
<reference evidence="2" key="1">
    <citation type="submission" date="2023-07" db="EMBL/GenBank/DDBJ databases">
        <title>Sorghum-associated microbial communities from plants grown in Nebraska, USA.</title>
        <authorList>
            <person name="Schachtman D."/>
        </authorList>
    </citation>
    <scope>NUCLEOTIDE SEQUENCE</scope>
    <source>
        <strain evidence="2">3432</strain>
    </source>
</reference>
<dbReference type="InterPro" id="IPR036249">
    <property type="entry name" value="Thioredoxin-like_sf"/>
</dbReference>
<dbReference type="Pfam" id="PF14834">
    <property type="entry name" value="GST_C_4"/>
    <property type="match status" value="1"/>
</dbReference>
<keyword evidence="2" id="KW-0808">Transferase</keyword>
<evidence type="ECO:0000259" key="1">
    <source>
        <dbReference type="PROSITE" id="PS50404"/>
    </source>
</evidence>
<protein>
    <submittedName>
        <fullName evidence="2">Glutathione S-transferase</fullName>
        <ecNumber evidence="2">2.5.1.18</ecNumber>
    </submittedName>
</protein>
<accession>A0AAW8MA58</accession>
<dbReference type="SUPFAM" id="SSF47616">
    <property type="entry name" value="GST C-terminal domain-like"/>
    <property type="match status" value="1"/>
</dbReference>
<dbReference type="NCBIfam" id="NF011693">
    <property type="entry name" value="PRK15113.1"/>
    <property type="match status" value="1"/>
</dbReference>
<dbReference type="GO" id="GO:0016034">
    <property type="term" value="F:maleylacetoacetate isomerase activity"/>
    <property type="evidence" value="ECO:0007669"/>
    <property type="project" value="TreeGrafter"/>
</dbReference>
<evidence type="ECO:0000313" key="3">
    <source>
        <dbReference type="Proteomes" id="UP001252613"/>
    </source>
</evidence>
<dbReference type="InterPro" id="IPR040079">
    <property type="entry name" value="Glutathione_S-Trfase"/>
</dbReference>
<dbReference type="SFLD" id="SFLDG00358">
    <property type="entry name" value="Main_(cytGST)"/>
    <property type="match status" value="1"/>
</dbReference>
<dbReference type="Pfam" id="PF13409">
    <property type="entry name" value="GST_N_2"/>
    <property type="match status" value="1"/>
</dbReference>
<dbReference type="CDD" id="cd03195">
    <property type="entry name" value="GST_C_4"/>
    <property type="match status" value="1"/>
</dbReference>
<dbReference type="GO" id="GO:0006559">
    <property type="term" value="P:L-phenylalanine catabolic process"/>
    <property type="evidence" value="ECO:0007669"/>
    <property type="project" value="TreeGrafter"/>
</dbReference>
<organism evidence="2 3">
    <name type="scientific">Pseudomonas brassicacearum</name>
    <dbReference type="NCBI Taxonomy" id="930166"/>
    <lineage>
        <taxon>Bacteria</taxon>
        <taxon>Pseudomonadati</taxon>
        <taxon>Pseudomonadota</taxon>
        <taxon>Gammaproteobacteria</taxon>
        <taxon>Pseudomonadales</taxon>
        <taxon>Pseudomonadaceae</taxon>
        <taxon>Pseudomonas</taxon>
    </lineage>
</organism>
<dbReference type="Gene3D" id="3.40.30.10">
    <property type="entry name" value="Glutaredoxin"/>
    <property type="match status" value="1"/>
</dbReference>
<proteinExistence type="predicted"/>
<sequence length="235" mass="26698">MKIMHFIYRHGTRRVCPSMHMEMTAVSNSRLRLYVDSQFTSPYAMSVFVVLREKGIEFEMSPIDLGTFENQTEGYANLSLTQRVPTLVHGDSALSESSAITEYLEEVFPLPPVYPQDRLQRAKARQVQAWLRSDLLPIRQERSTLVVFYGLRSAPLSPLAESAARKLIGAAQTLLADSPEYLFGQWSIADVDLALMLNRLILNGDTVPTALVEYAQRQWQRPAVQEWVNLQRPAL</sequence>
<evidence type="ECO:0000313" key="2">
    <source>
        <dbReference type="EMBL" id="MDR6958002.1"/>
    </source>
</evidence>